<feature type="compositionally biased region" description="Basic and acidic residues" evidence="1">
    <location>
        <begin position="79"/>
        <end position="88"/>
    </location>
</feature>
<evidence type="ECO:0000256" key="1">
    <source>
        <dbReference type="SAM" id="MobiDB-lite"/>
    </source>
</evidence>
<dbReference type="EMBL" id="KB031030">
    <property type="protein sequence ID" value="ELK06584.1"/>
    <property type="molecule type" value="Genomic_DNA"/>
</dbReference>
<protein>
    <submittedName>
        <fullName evidence="2">Uncharacterized protein</fullName>
    </submittedName>
</protein>
<feature type="region of interest" description="Disordered" evidence="1">
    <location>
        <begin position="145"/>
        <end position="171"/>
    </location>
</feature>
<keyword evidence="3" id="KW-1185">Reference proteome</keyword>
<evidence type="ECO:0000313" key="2">
    <source>
        <dbReference type="EMBL" id="ELK06584.1"/>
    </source>
</evidence>
<proteinExistence type="predicted"/>
<name>L5K4D9_PTEAL</name>
<dbReference type="InParanoid" id="L5K4D9"/>
<feature type="region of interest" description="Disordered" evidence="1">
    <location>
        <begin position="58"/>
        <end position="104"/>
    </location>
</feature>
<accession>L5K4D9</accession>
<evidence type="ECO:0000313" key="3">
    <source>
        <dbReference type="Proteomes" id="UP000010552"/>
    </source>
</evidence>
<gene>
    <name evidence="2" type="ORF">PAL_GLEAN10022923</name>
</gene>
<sequence>MVPPCQAQAPQRDLSRTCGGSWLLTRPRSAFRLCITCSSRDRGRRARVQPASEALLPTVSTRGAGPSGWSRPPLGSSHETQRVARGLEARPPCNPTRQKPAQEKRAGGLTVVCGNSGVNFAESFFGGFKEKGQKTAPVTECAPRRALAGLGTHSTPAPTARGRSREEGLSP</sequence>
<dbReference type="Proteomes" id="UP000010552">
    <property type="component" value="Unassembled WGS sequence"/>
</dbReference>
<dbReference type="AlphaFoldDB" id="L5K4D9"/>
<reference evidence="3" key="1">
    <citation type="journal article" date="2013" name="Science">
        <title>Comparative analysis of bat genomes provides insight into the evolution of flight and immunity.</title>
        <authorList>
            <person name="Zhang G."/>
            <person name="Cowled C."/>
            <person name="Shi Z."/>
            <person name="Huang Z."/>
            <person name="Bishop-Lilly K.A."/>
            <person name="Fang X."/>
            <person name="Wynne J.W."/>
            <person name="Xiong Z."/>
            <person name="Baker M.L."/>
            <person name="Zhao W."/>
            <person name="Tachedjian M."/>
            <person name="Zhu Y."/>
            <person name="Zhou P."/>
            <person name="Jiang X."/>
            <person name="Ng J."/>
            <person name="Yang L."/>
            <person name="Wu L."/>
            <person name="Xiao J."/>
            <person name="Feng Y."/>
            <person name="Chen Y."/>
            <person name="Sun X."/>
            <person name="Zhang Y."/>
            <person name="Marsh G.A."/>
            <person name="Crameri G."/>
            <person name="Broder C.C."/>
            <person name="Frey K.G."/>
            <person name="Wang L.F."/>
            <person name="Wang J."/>
        </authorList>
    </citation>
    <scope>NUCLEOTIDE SEQUENCE [LARGE SCALE GENOMIC DNA]</scope>
</reference>
<organism evidence="2 3">
    <name type="scientific">Pteropus alecto</name>
    <name type="common">Black flying fox</name>
    <dbReference type="NCBI Taxonomy" id="9402"/>
    <lineage>
        <taxon>Eukaryota</taxon>
        <taxon>Metazoa</taxon>
        <taxon>Chordata</taxon>
        <taxon>Craniata</taxon>
        <taxon>Vertebrata</taxon>
        <taxon>Euteleostomi</taxon>
        <taxon>Mammalia</taxon>
        <taxon>Eutheria</taxon>
        <taxon>Laurasiatheria</taxon>
        <taxon>Chiroptera</taxon>
        <taxon>Yinpterochiroptera</taxon>
        <taxon>Pteropodoidea</taxon>
        <taxon>Pteropodidae</taxon>
        <taxon>Pteropodinae</taxon>
        <taxon>Pteropus</taxon>
    </lineage>
</organism>